<sequence length="291" mass="30483">MTRRRGRTRKPARFITRSISTSSWLTVRRRTRRRPSTEQEGTVSPNLNDKVAVILGGTGGIGVATATGFAEAGARVVVVGRSDLDATQRIADKLRGDGHSAAVATITDSATLATLADTVRARYGRADILVNAAGFTKPVRHADIDALTDDLIDEIMKVNWRGQFAAIRAFRALLDESGDGLVVNVSSIAGTTGNGSNVAYCAAKAGIDVMALSLGRALAPRIRVVNVSPGVVDTQFVPGRGDDFNEKAAATTPLRRIGAPDDVAAAIVACATTLTFSTGATIVVDGGRRLN</sequence>
<dbReference type="PRINTS" id="PR00080">
    <property type="entry name" value="SDRFAMILY"/>
</dbReference>
<dbReference type="Pfam" id="PF13561">
    <property type="entry name" value="adh_short_C2"/>
    <property type="match status" value="1"/>
</dbReference>
<dbReference type="InterPro" id="IPR057326">
    <property type="entry name" value="KR_dom"/>
</dbReference>
<accession>A0A2Z5N8I9</accession>
<dbReference type="PANTHER" id="PTHR42760:SF133">
    <property type="entry name" value="3-OXOACYL-[ACYL-CARRIER-PROTEIN] REDUCTASE"/>
    <property type="match status" value="1"/>
</dbReference>
<name>A0A2Z5N8I9_BURPY</name>
<reference evidence="5 6" key="1">
    <citation type="journal article" date="2018" name="ISME J.">
        <title>Involvement of Burkholderiaceae and sulfurous volatiles in disease-suppressive soils.</title>
        <authorList>
            <person name="Carrion V.J."/>
            <person name="Cordovez V."/>
            <person name="Tyc O."/>
            <person name="Etalo D.W."/>
            <person name="de Bruijn I."/>
            <person name="de Jager V.C."/>
            <person name="Medema M.H."/>
            <person name="Eberl L."/>
            <person name="Raaijmakers J.M."/>
        </authorList>
    </citation>
    <scope>NUCLEOTIDE SEQUENCE [LARGE SCALE GENOMIC DNA]</scope>
    <source>
        <strain evidence="6">mHSR5</strain>
    </source>
</reference>
<gene>
    <name evidence="5" type="ORF">CUJ89_36380</name>
</gene>
<dbReference type="Proteomes" id="UP000253104">
    <property type="component" value="Chromosome mHSR5_C"/>
</dbReference>
<keyword evidence="2" id="KW-0560">Oxidoreductase</keyword>
<evidence type="ECO:0000256" key="3">
    <source>
        <dbReference type="SAM" id="MobiDB-lite"/>
    </source>
</evidence>
<evidence type="ECO:0000259" key="4">
    <source>
        <dbReference type="SMART" id="SM00822"/>
    </source>
</evidence>
<evidence type="ECO:0000256" key="2">
    <source>
        <dbReference type="ARBA" id="ARBA00023002"/>
    </source>
</evidence>
<dbReference type="PROSITE" id="PS00061">
    <property type="entry name" value="ADH_SHORT"/>
    <property type="match status" value="1"/>
</dbReference>
<dbReference type="AlphaFoldDB" id="A0A2Z5N8I9"/>
<dbReference type="PANTHER" id="PTHR42760">
    <property type="entry name" value="SHORT-CHAIN DEHYDROGENASES/REDUCTASES FAMILY MEMBER"/>
    <property type="match status" value="1"/>
</dbReference>
<dbReference type="InterPro" id="IPR036291">
    <property type="entry name" value="NAD(P)-bd_dom_sf"/>
</dbReference>
<dbReference type="EMBL" id="CP024904">
    <property type="protein sequence ID" value="AXF25883.1"/>
    <property type="molecule type" value="Genomic_DNA"/>
</dbReference>
<dbReference type="InterPro" id="IPR002347">
    <property type="entry name" value="SDR_fam"/>
</dbReference>
<organism evidence="5 6">
    <name type="scientific">Burkholderia pyrrocinia</name>
    <name type="common">Pseudomonas pyrrocinia</name>
    <dbReference type="NCBI Taxonomy" id="60550"/>
    <lineage>
        <taxon>Bacteria</taxon>
        <taxon>Pseudomonadati</taxon>
        <taxon>Pseudomonadota</taxon>
        <taxon>Betaproteobacteria</taxon>
        <taxon>Burkholderiales</taxon>
        <taxon>Burkholderiaceae</taxon>
        <taxon>Burkholderia</taxon>
        <taxon>Burkholderia cepacia complex</taxon>
    </lineage>
</organism>
<dbReference type="OrthoDB" id="9793499at2"/>
<dbReference type="SUPFAM" id="SSF51735">
    <property type="entry name" value="NAD(P)-binding Rossmann-fold domains"/>
    <property type="match status" value="1"/>
</dbReference>
<protein>
    <submittedName>
        <fullName evidence="5">Short-chain dehydrogenase</fullName>
    </submittedName>
</protein>
<evidence type="ECO:0000256" key="1">
    <source>
        <dbReference type="ARBA" id="ARBA00006484"/>
    </source>
</evidence>
<comment type="similarity">
    <text evidence="1">Belongs to the short-chain dehydrogenases/reductases (SDR) family.</text>
</comment>
<evidence type="ECO:0000313" key="5">
    <source>
        <dbReference type="EMBL" id="AXF25883.1"/>
    </source>
</evidence>
<dbReference type="InterPro" id="IPR020904">
    <property type="entry name" value="Sc_DH/Rdtase_CS"/>
</dbReference>
<dbReference type="Gene3D" id="3.40.50.720">
    <property type="entry name" value="NAD(P)-binding Rossmann-like Domain"/>
    <property type="match status" value="1"/>
</dbReference>
<dbReference type="PRINTS" id="PR00081">
    <property type="entry name" value="GDHRDH"/>
</dbReference>
<evidence type="ECO:0000313" key="6">
    <source>
        <dbReference type="Proteomes" id="UP000253104"/>
    </source>
</evidence>
<feature type="domain" description="Ketoreductase" evidence="4">
    <location>
        <begin position="50"/>
        <end position="234"/>
    </location>
</feature>
<dbReference type="GO" id="GO:0016616">
    <property type="term" value="F:oxidoreductase activity, acting on the CH-OH group of donors, NAD or NADP as acceptor"/>
    <property type="evidence" value="ECO:0007669"/>
    <property type="project" value="TreeGrafter"/>
</dbReference>
<proteinExistence type="inferred from homology"/>
<dbReference type="CDD" id="cd05233">
    <property type="entry name" value="SDR_c"/>
    <property type="match status" value="1"/>
</dbReference>
<feature type="region of interest" description="Disordered" evidence="3">
    <location>
        <begin position="25"/>
        <end position="44"/>
    </location>
</feature>
<dbReference type="SMART" id="SM00822">
    <property type="entry name" value="PKS_KR"/>
    <property type="match status" value="1"/>
</dbReference>